<feature type="compositionally biased region" description="Low complexity" evidence="1">
    <location>
        <begin position="1055"/>
        <end position="1074"/>
    </location>
</feature>
<feature type="region of interest" description="Disordered" evidence="1">
    <location>
        <begin position="1177"/>
        <end position="1249"/>
    </location>
</feature>
<feature type="region of interest" description="Disordered" evidence="1">
    <location>
        <begin position="864"/>
        <end position="904"/>
    </location>
</feature>
<feature type="compositionally biased region" description="Polar residues" evidence="1">
    <location>
        <begin position="1805"/>
        <end position="1814"/>
    </location>
</feature>
<reference evidence="3" key="1">
    <citation type="submission" date="2025-08" db="UniProtKB">
        <authorList>
            <consortium name="RefSeq"/>
        </authorList>
    </citation>
    <scope>IDENTIFICATION</scope>
</reference>
<feature type="region of interest" description="Disordered" evidence="1">
    <location>
        <begin position="828"/>
        <end position="852"/>
    </location>
</feature>
<feature type="compositionally biased region" description="Acidic residues" evidence="1">
    <location>
        <begin position="1888"/>
        <end position="1899"/>
    </location>
</feature>
<feature type="compositionally biased region" description="Polar residues" evidence="1">
    <location>
        <begin position="460"/>
        <end position="470"/>
    </location>
</feature>
<proteinExistence type="predicted"/>
<feature type="compositionally biased region" description="Low complexity" evidence="1">
    <location>
        <begin position="375"/>
        <end position="389"/>
    </location>
</feature>
<feature type="compositionally biased region" description="Polar residues" evidence="1">
    <location>
        <begin position="132"/>
        <end position="147"/>
    </location>
</feature>
<feature type="compositionally biased region" description="Polar residues" evidence="1">
    <location>
        <begin position="864"/>
        <end position="882"/>
    </location>
</feature>
<feature type="region of interest" description="Disordered" evidence="1">
    <location>
        <begin position="1782"/>
        <end position="1907"/>
    </location>
</feature>
<feature type="compositionally biased region" description="Polar residues" evidence="1">
    <location>
        <begin position="968"/>
        <end position="991"/>
    </location>
</feature>
<feature type="compositionally biased region" description="Polar residues" evidence="1">
    <location>
        <begin position="794"/>
        <end position="809"/>
    </location>
</feature>
<feature type="compositionally biased region" description="Polar residues" evidence="1">
    <location>
        <begin position="828"/>
        <end position="844"/>
    </location>
</feature>
<organism evidence="2 3">
    <name type="scientific">Stegastes partitus</name>
    <name type="common">bicolor damselfish</name>
    <dbReference type="NCBI Taxonomy" id="144197"/>
    <lineage>
        <taxon>Eukaryota</taxon>
        <taxon>Metazoa</taxon>
        <taxon>Chordata</taxon>
        <taxon>Craniata</taxon>
        <taxon>Vertebrata</taxon>
        <taxon>Euteleostomi</taxon>
        <taxon>Actinopterygii</taxon>
        <taxon>Neopterygii</taxon>
        <taxon>Teleostei</taxon>
        <taxon>Neoteleostei</taxon>
        <taxon>Acanthomorphata</taxon>
        <taxon>Ovalentaria</taxon>
        <taxon>Pomacentridae</taxon>
        <taxon>Stegastes</taxon>
    </lineage>
</organism>
<feature type="compositionally biased region" description="Basic and acidic residues" evidence="1">
    <location>
        <begin position="36"/>
        <end position="52"/>
    </location>
</feature>
<feature type="region of interest" description="Disordered" evidence="1">
    <location>
        <begin position="1753"/>
        <end position="1772"/>
    </location>
</feature>
<feature type="region of interest" description="Disordered" evidence="1">
    <location>
        <begin position="1632"/>
        <end position="1671"/>
    </location>
</feature>
<feature type="compositionally biased region" description="Pro residues" evidence="1">
    <location>
        <begin position="1819"/>
        <end position="1829"/>
    </location>
</feature>
<feature type="compositionally biased region" description="Low complexity" evidence="1">
    <location>
        <begin position="951"/>
        <end position="960"/>
    </location>
</feature>
<feature type="compositionally biased region" description="Basic and acidic residues" evidence="1">
    <location>
        <begin position="1401"/>
        <end position="1411"/>
    </location>
</feature>
<evidence type="ECO:0000313" key="3">
    <source>
        <dbReference type="RefSeq" id="XP_008291012.1"/>
    </source>
</evidence>
<feature type="compositionally biased region" description="Polar residues" evidence="1">
    <location>
        <begin position="1585"/>
        <end position="1595"/>
    </location>
</feature>
<feature type="compositionally biased region" description="Low complexity" evidence="1">
    <location>
        <begin position="1"/>
        <end position="12"/>
    </location>
</feature>
<feature type="compositionally biased region" description="Basic and acidic residues" evidence="1">
    <location>
        <begin position="67"/>
        <end position="87"/>
    </location>
</feature>
<feature type="compositionally biased region" description="Basic and acidic residues" evidence="1">
    <location>
        <begin position="1094"/>
        <end position="1103"/>
    </location>
</feature>
<feature type="compositionally biased region" description="Low complexity" evidence="1">
    <location>
        <begin position="1446"/>
        <end position="1458"/>
    </location>
</feature>
<feature type="region of interest" description="Disordered" evidence="1">
    <location>
        <begin position="518"/>
        <end position="544"/>
    </location>
</feature>
<feature type="compositionally biased region" description="Basic and acidic residues" evidence="1">
    <location>
        <begin position="1348"/>
        <end position="1363"/>
    </location>
</feature>
<evidence type="ECO:0000313" key="2">
    <source>
        <dbReference type="Proteomes" id="UP000694891"/>
    </source>
</evidence>
<feature type="region of interest" description="Disordered" evidence="1">
    <location>
        <begin position="1313"/>
        <end position="1458"/>
    </location>
</feature>
<feature type="compositionally biased region" description="Low complexity" evidence="1">
    <location>
        <begin position="1596"/>
        <end position="1605"/>
    </location>
</feature>
<feature type="region of interest" description="Disordered" evidence="1">
    <location>
        <begin position="228"/>
        <end position="250"/>
    </location>
</feature>
<feature type="compositionally biased region" description="Polar residues" evidence="1">
    <location>
        <begin position="1225"/>
        <end position="1249"/>
    </location>
</feature>
<feature type="region of interest" description="Disordered" evidence="1">
    <location>
        <begin position="432"/>
        <end position="502"/>
    </location>
</feature>
<protein>
    <submittedName>
        <fullName evidence="3">Mucin-4</fullName>
    </submittedName>
</protein>
<feature type="compositionally biased region" description="Polar residues" evidence="1">
    <location>
        <begin position="1032"/>
        <end position="1048"/>
    </location>
</feature>
<feature type="region of interest" description="Disordered" evidence="1">
    <location>
        <begin position="741"/>
        <end position="809"/>
    </location>
</feature>
<feature type="region of interest" description="Disordered" evidence="1">
    <location>
        <begin position="919"/>
        <end position="1139"/>
    </location>
</feature>
<feature type="compositionally biased region" description="Basic and acidic residues" evidence="1">
    <location>
        <begin position="992"/>
        <end position="1003"/>
    </location>
</feature>
<keyword evidence="2" id="KW-1185">Reference proteome</keyword>
<feature type="compositionally biased region" description="Polar residues" evidence="1">
    <location>
        <begin position="1782"/>
        <end position="1797"/>
    </location>
</feature>
<dbReference type="GeneID" id="103365364"/>
<dbReference type="RefSeq" id="XP_008291012.1">
    <property type="nucleotide sequence ID" value="XM_008292790.1"/>
</dbReference>
<feature type="region of interest" description="Disordered" evidence="1">
    <location>
        <begin position="328"/>
        <end position="413"/>
    </location>
</feature>
<feature type="compositionally biased region" description="Polar residues" evidence="1">
    <location>
        <begin position="57"/>
        <end position="66"/>
    </location>
</feature>
<feature type="compositionally biased region" description="Polar residues" evidence="1">
    <location>
        <begin position="919"/>
        <end position="950"/>
    </location>
</feature>
<feature type="region of interest" description="Disordered" evidence="1">
    <location>
        <begin position="710"/>
        <end position="729"/>
    </location>
</feature>
<feature type="compositionally biased region" description="Low complexity" evidence="1">
    <location>
        <begin position="1872"/>
        <end position="1887"/>
    </location>
</feature>
<feature type="compositionally biased region" description="Polar residues" evidence="1">
    <location>
        <begin position="1207"/>
        <end position="1218"/>
    </location>
</feature>
<name>A0A9Y4N849_9TELE</name>
<feature type="compositionally biased region" description="Low complexity" evidence="1">
    <location>
        <begin position="1830"/>
        <end position="1850"/>
    </location>
</feature>
<feature type="compositionally biased region" description="Polar residues" evidence="1">
    <location>
        <begin position="354"/>
        <end position="370"/>
    </location>
</feature>
<gene>
    <name evidence="3" type="primary">LOC103365364</name>
</gene>
<feature type="compositionally biased region" description="Polar residues" evidence="1">
    <location>
        <begin position="525"/>
        <end position="544"/>
    </location>
</feature>
<feature type="compositionally biased region" description="Polar residues" evidence="1">
    <location>
        <begin position="754"/>
        <end position="763"/>
    </location>
</feature>
<feature type="compositionally biased region" description="Polar residues" evidence="1">
    <location>
        <begin position="1182"/>
        <end position="1199"/>
    </location>
</feature>
<feature type="compositionally biased region" description="Polar residues" evidence="1">
    <location>
        <begin position="772"/>
        <end position="787"/>
    </location>
</feature>
<feature type="compositionally biased region" description="Polar residues" evidence="1">
    <location>
        <begin position="1851"/>
        <end position="1862"/>
    </location>
</feature>
<feature type="compositionally biased region" description="Polar residues" evidence="1">
    <location>
        <begin position="432"/>
        <end position="452"/>
    </location>
</feature>
<feature type="region of interest" description="Disordered" evidence="1">
    <location>
        <begin position="1"/>
        <end position="95"/>
    </location>
</feature>
<feature type="compositionally biased region" description="Basic and acidic residues" evidence="1">
    <location>
        <begin position="228"/>
        <end position="239"/>
    </location>
</feature>
<feature type="region of interest" description="Disordered" evidence="1">
    <location>
        <begin position="124"/>
        <end position="159"/>
    </location>
</feature>
<dbReference type="Proteomes" id="UP000694891">
    <property type="component" value="Unplaced"/>
</dbReference>
<accession>A0A9Y4N849</accession>
<feature type="compositionally biased region" description="Low complexity" evidence="1">
    <location>
        <begin position="1337"/>
        <end position="1347"/>
    </location>
</feature>
<sequence>MSTSDAGAPELGAGVGGGETATPLYGTDTRTAAARGDQDETFGRKQENHLDEGVPAEQNQPAVQQKETNKALRADSLKRDETSHGGESEVLIQKPAGPRFTSSLLLRLSRSLHLHQPELKENLDPCLHSSREPQQVESKDGSVQVNGRTPRHTSVETTSVCSLSETVPFPAKEEDGVITVCNEPKITRDLSSADIFLNGDFRPHEHNGSHIPPRLSPPRTCTEVELEGDLKDRTKRENQTDIGELSDPPAAMLSSTVVTVLAPHWSGRLRRNKRLDGTGNSDAQGNLQDVTNIAAQRGHGFQVTQNQHGMDRVLTDGSQAQLRAPFLGPRRNTVGWSAKSEPSGLDYETKRQMTHTVSLDVNSGRMTNRQIDAGTLSPLSTTKSSVSSLFHNPNDQRRDPQSRHQGGLSSLSSKPITSSLLLSLRRFNSNGGISDSTYSDVNPLSPSSPSSDRNGKLFSTHLSQSFLNNNDQDRTKPLLSPSSISYRPTETGPVLSPSSSSIRERNISDAVFFSTSPINRDAGGTASTQHPQTINRIQPSLTSSKQAFPSTGLLERHQNSRDSNESTNLLSENMVSTARHSPYDHSALLKTHSVPKRTSLKSTSWWKQVSHESSAPLILNDTSNIKDRLNTPFVPPFNDNGGMTSPTLTDNKTLGSHMSSNRDNSSTTESVCKGNMNFVLKTQGGTHNLKQRIPENSLDHEPHRFVKQQYGSNLNNREPQKPYSMPDALCGSKISRATAQTTLSHPKDPCKPDASSSSFTASVTELPPTLLNPKSSNTPTESSSKYKNSPCPAKTNNTPLPLHNMDSQKFTKPSLSLDFTTTYSSPALVSQTTSGLPPATNTKNSFPFSSPSVSSQTSIHASSYTGSLSQTPQLTNKSNTTPLGFERTYASTPKPFQPKTSSSLIPSVSSFSKTNYSSASTTSCSNTGSHPVSPASTSPSFLSPPVTTAMTSSPTSISPLLTPPATPVISSPNYLETSSPKGGKTFPSSPETDPKKRSSAEGKKARRVTWEDSVDVQVSEPTTVEKQEPSRAPTNVLSPSRFSRNAPSIFSFLRSSSPTTSTSPLPSPTPKTSSIQVGKGGKYRSLSSDSADLTSREKNKQRTGDTMLFDQGKQDLTTPRQERTLSVESGTVPCCSSAPLSLPPDFSGYKLRYSSPPYSTLMSNRQAHGEAKTLTPRARLFSQPSQSNLTPQLPLNTASKPPLSPVRPSQSMPLSSQRKPAVQESVVSETDQVNNNHSKNNAQDRQNNQILLVDNRVRVSLQSLQGDKAHKSSYVTETLVYGIKTKADTATAPNDTTPKPLQDTANIPVSMETKLSQQSHTVQSQRAAGEAYRHSDQSSSGSSSAESQSRDKEGSSRRMKENVLGKSRFFSVEANNEQSPKRSRFALKKSVSTPNSSLSRSDSERASKSNKMDQVLNKIKQKFSPRRSEDDSSFPWKWKRTSQTPSVSGSSDVSNVSDNSLESAKTLEERMQQKEMVLNDSKKETDDADRWTQNRYTIMPSSAVGSTVTGDHFSIWSEKSTLDTNQEEKNTCAEHTFENKAQVHLTVDHPATHQLDFYKDSGTDYTASNQFLSCRDLSPCRSPNSSAAYPSQFRKSTPSPRSPFSPFASLSPLSPFSSPEVTDDSVFYSPKLHRRRETPSPCEPGEGISLGGSRRSRVSTGPPSVGPVPDKEQLASSYADLKYGIEPSRCFSVSSVLSSRPSGPGRISTGSRFMSMGDLSQSALSCGSNARDLSQWSVTPDWNKELDCQPASDSRAAYFPSDPGKMRSRSLPRSLTKCLANWSSGDAPSQPVTSTASRPAHLWSPNMNTCQFTWDTEGPPTPPPTPPMSPVSRRMSKPPSLSSPTFPSSSEALQQGDSQSSRGLLPSRGYVSSLSTFEESSDSNSDTTTDDEYYLESDEEREKETEL</sequence>
<feature type="region of interest" description="Disordered" evidence="1">
    <location>
        <begin position="1585"/>
        <end position="1605"/>
    </location>
</feature>
<feature type="compositionally biased region" description="Polar residues" evidence="1">
    <location>
        <begin position="1313"/>
        <end position="1326"/>
    </location>
</feature>
<evidence type="ECO:0000256" key="1">
    <source>
        <dbReference type="SAM" id="MobiDB-lite"/>
    </source>
</evidence>